<dbReference type="KEGG" id="lpi:LBPG_00859"/>
<dbReference type="GeneID" id="57090292"/>
<name>A0A826HX00_LACPA</name>
<proteinExistence type="predicted"/>
<dbReference type="Proteomes" id="UP000015927">
    <property type="component" value="Chromosome"/>
</dbReference>
<gene>
    <name evidence="1" type="ORF">LBPG_00859</name>
</gene>
<protein>
    <submittedName>
        <fullName evidence="1">Uncharacterized protein</fullName>
    </submittedName>
</protein>
<dbReference type="EMBL" id="CP002391">
    <property type="protein sequence ID" value="EEQ65410.1"/>
    <property type="molecule type" value="Genomic_DNA"/>
</dbReference>
<organism evidence="1 2">
    <name type="scientific">Lacticaseibacillus paracasei subsp. paracasei 8700:2</name>
    <dbReference type="NCBI Taxonomy" id="537973"/>
    <lineage>
        <taxon>Bacteria</taxon>
        <taxon>Bacillati</taxon>
        <taxon>Bacillota</taxon>
        <taxon>Bacilli</taxon>
        <taxon>Lactobacillales</taxon>
        <taxon>Lactobacillaceae</taxon>
        <taxon>Lacticaseibacillus</taxon>
    </lineage>
</organism>
<evidence type="ECO:0000313" key="2">
    <source>
        <dbReference type="Proteomes" id="UP000015927"/>
    </source>
</evidence>
<reference evidence="1 2" key="1">
    <citation type="submission" date="2010-12" db="EMBL/GenBank/DDBJ databases">
        <title>The Genome Sequence of Lactobacillus paracasei subsp. paracasei strain 8700:2.</title>
        <authorList>
            <consortium name="The Broad Institute Genome Sequencing Platform"/>
            <person name="Ward D."/>
            <person name="Earl A."/>
            <person name="Feldgarden M."/>
            <person name="Young S.K."/>
            <person name="Gargeya S."/>
            <person name="Zeng Q."/>
            <person name="Alvarado L."/>
            <person name="Berlin A."/>
            <person name="Bochicchio J."/>
            <person name="Chapman S.B."/>
            <person name="Chen Z."/>
            <person name="Freedman E."/>
            <person name="Gellesch M."/>
            <person name="Goldberg J."/>
            <person name="Griggs A."/>
            <person name="Gujja S."/>
            <person name="Heilman E."/>
            <person name="Heiman D."/>
            <person name="Howarth C."/>
            <person name="Mehta T."/>
            <person name="Neiman D."/>
            <person name="Pearson M."/>
            <person name="Roberts A."/>
            <person name="Saif S."/>
            <person name="Shea T."/>
            <person name="Shenoy N."/>
            <person name="Sisk P."/>
            <person name="Stolte C."/>
            <person name="Sykes S."/>
            <person name="White J."/>
            <person name="Yandava C."/>
            <person name="Saulnier D."/>
            <person name="Haas B."/>
            <person name="Nusbaum C."/>
            <person name="Birren B."/>
        </authorList>
    </citation>
    <scope>NUCLEOTIDE SEQUENCE [LARGE SCALE GENOMIC DNA]</scope>
    <source>
        <strain evidence="1 2">8700:2</strain>
    </source>
</reference>
<dbReference type="AlphaFoldDB" id="A0A826HX00"/>
<dbReference type="RefSeq" id="WP_003658549.1">
    <property type="nucleotide sequence ID" value="NC_022112.1"/>
</dbReference>
<evidence type="ECO:0000313" key="1">
    <source>
        <dbReference type="EMBL" id="EEQ65410.1"/>
    </source>
</evidence>
<accession>A0A826HX00</accession>
<sequence length="133" mass="14617">MEKKYQIVKILDASTFIINGGSSDGIVKGTEFSIIDANVSPIKDLNNNVIGSYAVSKGTIYATEVQEKMTVCMTGTRKNKSSVSAVFEDLATYEHQIELNVDPADIDTSYDSDEPVRVGDFAEIINEQRSQNE</sequence>